<evidence type="ECO:0000256" key="1">
    <source>
        <dbReference type="ARBA" id="ARBA00022722"/>
    </source>
</evidence>
<gene>
    <name evidence="4" type="ORF">H8K32_12915</name>
</gene>
<dbReference type="GO" id="GO:0004521">
    <property type="term" value="F:RNA endonuclease activity"/>
    <property type="evidence" value="ECO:0007669"/>
    <property type="project" value="InterPro"/>
</dbReference>
<reference evidence="4" key="1">
    <citation type="submission" date="2020-08" db="EMBL/GenBank/DDBJ databases">
        <title>Novel species isolated from subtropical streams in China.</title>
        <authorList>
            <person name="Lu H."/>
        </authorList>
    </citation>
    <scope>NUCLEOTIDE SEQUENCE</scope>
    <source>
        <strain evidence="4">KACC 12607</strain>
    </source>
</reference>
<dbReference type="EMBL" id="JACOFV010000011">
    <property type="protein sequence ID" value="MBC3863005.1"/>
    <property type="molecule type" value="Genomic_DNA"/>
</dbReference>
<dbReference type="InterPro" id="IPR000026">
    <property type="entry name" value="N1-like"/>
</dbReference>
<keyword evidence="5" id="KW-1185">Reference proteome</keyword>
<feature type="signal peptide" evidence="3">
    <location>
        <begin position="1"/>
        <end position="26"/>
    </location>
</feature>
<dbReference type="Pfam" id="PF00545">
    <property type="entry name" value="Ribonuclease"/>
    <property type="match status" value="1"/>
</dbReference>
<sequence>MMLNVRYLSRFLLLLLFSLLASLSVAKDNSAYIAVAELPREAQATLSLIKQGGPFPYAKDGVTFGNYESRLPRQRRGYYHEYTVPTPGARNRGIRRIIAGADPVSSGEYYYTDDHYQTFRRIKE</sequence>
<dbReference type="Gene3D" id="3.10.450.30">
    <property type="entry name" value="Microbial ribonucleases"/>
    <property type="match status" value="1"/>
</dbReference>
<dbReference type="GO" id="GO:0003723">
    <property type="term" value="F:RNA binding"/>
    <property type="evidence" value="ECO:0007669"/>
    <property type="project" value="InterPro"/>
</dbReference>
<keyword evidence="3" id="KW-0732">Signal</keyword>
<dbReference type="CDD" id="cd00607">
    <property type="entry name" value="RNase_Sa"/>
    <property type="match status" value="1"/>
</dbReference>
<evidence type="ECO:0000313" key="4">
    <source>
        <dbReference type="EMBL" id="MBC3863005.1"/>
    </source>
</evidence>
<dbReference type="GO" id="GO:0016787">
    <property type="term" value="F:hydrolase activity"/>
    <property type="evidence" value="ECO:0007669"/>
    <property type="project" value="UniProtKB-KW"/>
</dbReference>
<keyword evidence="1" id="KW-0540">Nuclease</keyword>
<feature type="chain" id="PRO_5037380666" evidence="3">
    <location>
        <begin position="27"/>
        <end position="124"/>
    </location>
</feature>
<proteinExistence type="predicted"/>
<organism evidence="4 5">
    <name type="scientific">Undibacterium jejuense</name>
    <dbReference type="NCBI Taxonomy" id="1344949"/>
    <lineage>
        <taxon>Bacteria</taxon>
        <taxon>Pseudomonadati</taxon>
        <taxon>Pseudomonadota</taxon>
        <taxon>Betaproteobacteria</taxon>
        <taxon>Burkholderiales</taxon>
        <taxon>Oxalobacteraceae</taxon>
        <taxon>Undibacterium</taxon>
    </lineage>
</organism>
<protein>
    <submittedName>
        <fullName evidence="4">Ribonuclease</fullName>
    </submittedName>
</protein>
<dbReference type="SUPFAM" id="SSF53933">
    <property type="entry name" value="Microbial ribonucleases"/>
    <property type="match status" value="1"/>
</dbReference>
<accession>A0A923HHC8</accession>
<dbReference type="AlphaFoldDB" id="A0A923HHC8"/>
<dbReference type="InterPro" id="IPR016191">
    <property type="entry name" value="Ribonuclease/ribotoxin"/>
</dbReference>
<keyword evidence="2" id="KW-0378">Hydrolase</keyword>
<comment type="caution">
    <text evidence="4">The sequence shown here is derived from an EMBL/GenBank/DDBJ whole genome shotgun (WGS) entry which is preliminary data.</text>
</comment>
<name>A0A923HHC8_9BURK</name>
<evidence type="ECO:0000313" key="5">
    <source>
        <dbReference type="Proteomes" id="UP000634011"/>
    </source>
</evidence>
<dbReference type="Proteomes" id="UP000634011">
    <property type="component" value="Unassembled WGS sequence"/>
</dbReference>
<evidence type="ECO:0000256" key="2">
    <source>
        <dbReference type="ARBA" id="ARBA00022801"/>
    </source>
</evidence>
<evidence type="ECO:0000256" key="3">
    <source>
        <dbReference type="SAM" id="SignalP"/>
    </source>
</evidence>